<evidence type="ECO:0000259" key="1">
    <source>
        <dbReference type="Pfam" id="PF23586"/>
    </source>
</evidence>
<dbReference type="AlphaFoldDB" id="A0A9N9RH14"/>
<dbReference type="Pfam" id="PF23586">
    <property type="entry name" value="Beta-prop_NWD2_C"/>
    <property type="match status" value="1"/>
</dbReference>
<proteinExistence type="predicted"/>
<dbReference type="InterPro" id="IPR056534">
    <property type="entry name" value="Beta-prop_NWD2_C"/>
</dbReference>
<accession>A0A9N9RH14</accession>
<gene>
    <name evidence="2" type="ORF">DIATSA_LOCUS13284</name>
</gene>
<dbReference type="Proteomes" id="UP001153714">
    <property type="component" value="Chromosome 8"/>
</dbReference>
<sequence>MEGTKQLRATVIWLFKAGKKPMQIFRELKSFQIFRKLKNFPAYSRRKVHFLNDHLRKLRCDRCPLLLRRHDARKILFTDEKIFTDEEKFNRQNNKCALKVARISQLLHAMYRALIIRLAKSTQAWLRENVPAFITTDKWRCSSSYFNLLDYSLWIESKLRAWVGPNLIPIKNSGIKDMQSIVALPHKPLWVAVVGNDKAGILDIKTKRHVRVVPRWNGASTRDGKVGLCAPTRGGLELIELKRGATVQQLITRAAEGVFSIITMFSSTDQYAFYYHSGRKSLRVFRTIDGKAIAEYRAPAEVTGVASAHGGKAVAIASQDGCLTVLNIVDPHE</sequence>
<reference evidence="2" key="1">
    <citation type="submission" date="2021-12" db="EMBL/GenBank/DDBJ databases">
        <authorList>
            <person name="King R."/>
        </authorList>
    </citation>
    <scope>NUCLEOTIDE SEQUENCE</scope>
</reference>
<evidence type="ECO:0000313" key="2">
    <source>
        <dbReference type="EMBL" id="CAG9796060.1"/>
    </source>
</evidence>
<name>A0A9N9RH14_9NEOP</name>
<reference evidence="2" key="2">
    <citation type="submission" date="2022-10" db="EMBL/GenBank/DDBJ databases">
        <authorList>
            <consortium name="ENA_rothamsted_submissions"/>
            <consortium name="culmorum"/>
            <person name="King R."/>
        </authorList>
    </citation>
    <scope>NUCLEOTIDE SEQUENCE</scope>
</reference>
<keyword evidence="3" id="KW-1185">Reference proteome</keyword>
<dbReference type="PANTHER" id="PTHR19871:SF14">
    <property type="entry name" value="DUF4062 DOMAIN-CONTAINING PROTEIN"/>
    <property type="match status" value="1"/>
</dbReference>
<dbReference type="OrthoDB" id="2325716at2759"/>
<protein>
    <recommendedName>
        <fullName evidence="1">NWD2 C-terminal beta-propeller domain-containing protein</fullName>
    </recommendedName>
</protein>
<dbReference type="PANTHER" id="PTHR19871">
    <property type="entry name" value="BETA TRANSDUCIN-RELATED PROTEIN"/>
    <property type="match status" value="1"/>
</dbReference>
<dbReference type="SUPFAM" id="SSF50998">
    <property type="entry name" value="Quinoprotein alcohol dehydrogenase-like"/>
    <property type="match status" value="1"/>
</dbReference>
<dbReference type="InterPro" id="IPR011047">
    <property type="entry name" value="Quinoprotein_ADH-like_sf"/>
</dbReference>
<evidence type="ECO:0000313" key="3">
    <source>
        <dbReference type="Proteomes" id="UP001153714"/>
    </source>
</evidence>
<dbReference type="InterPro" id="IPR052752">
    <property type="entry name" value="NACHT-WD_repeat"/>
</dbReference>
<organism evidence="2 3">
    <name type="scientific">Diatraea saccharalis</name>
    <name type="common">sugarcane borer</name>
    <dbReference type="NCBI Taxonomy" id="40085"/>
    <lineage>
        <taxon>Eukaryota</taxon>
        <taxon>Metazoa</taxon>
        <taxon>Ecdysozoa</taxon>
        <taxon>Arthropoda</taxon>
        <taxon>Hexapoda</taxon>
        <taxon>Insecta</taxon>
        <taxon>Pterygota</taxon>
        <taxon>Neoptera</taxon>
        <taxon>Endopterygota</taxon>
        <taxon>Lepidoptera</taxon>
        <taxon>Glossata</taxon>
        <taxon>Ditrysia</taxon>
        <taxon>Pyraloidea</taxon>
        <taxon>Crambidae</taxon>
        <taxon>Crambinae</taxon>
        <taxon>Diatraea</taxon>
    </lineage>
</organism>
<dbReference type="EMBL" id="OU893339">
    <property type="protein sequence ID" value="CAG9796060.1"/>
    <property type="molecule type" value="Genomic_DNA"/>
</dbReference>
<feature type="domain" description="NWD2 C-terminal beta-propeller" evidence="1">
    <location>
        <begin position="168"/>
        <end position="328"/>
    </location>
</feature>